<evidence type="ECO:0000256" key="2">
    <source>
        <dbReference type="SAM" id="MobiDB-lite"/>
    </source>
</evidence>
<feature type="coiled-coil region" evidence="1">
    <location>
        <begin position="88"/>
        <end position="122"/>
    </location>
</feature>
<name>A0A7S3NEG9_9SPIT</name>
<feature type="region of interest" description="Disordered" evidence="2">
    <location>
        <begin position="248"/>
        <end position="280"/>
    </location>
</feature>
<feature type="compositionally biased region" description="Basic and acidic residues" evidence="2">
    <location>
        <begin position="248"/>
        <end position="263"/>
    </location>
</feature>
<gene>
    <name evidence="3" type="ORF">EHAR0213_LOCUS12596</name>
</gene>
<proteinExistence type="predicted"/>
<evidence type="ECO:0000313" key="3">
    <source>
        <dbReference type="EMBL" id="CAE0353680.1"/>
    </source>
</evidence>
<organism evidence="3">
    <name type="scientific">Euplotes harpa</name>
    <dbReference type="NCBI Taxonomy" id="151035"/>
    <lineage>
        <taxon>Eukaryota</taxon>
        <taxon>Sar</taxon>
        <taxon>Alveolata</taxon>
        <taxon>Ciliophora</taxon>
        <taxon>Intramacronucleata</taxon>
        <taxon>Spirotrichea</taxon>
        <taxon>Hypotrichia</taxon>
        <taxon>Euplotida</taxon>
        <taxon>Euplotidae</taxon>
        <taxon>Euplotes</taxon>
    </lineage>
</organism>
<dbReference type="AlphaFoldDB" id="A0A7S3NEG9"/>
<reference evidence="3" key="1">
    <citation type="submission" date="2021-01" db="EMBL/GenBank/DDBJ databases">
        <authorList>
            <person name="Corre E."/>
            <person name="Pelletier E."/>
            <person name="Niang G."/>
            <person name="Scheremetjew M."/>
            <person name="Finn R."/>
            <person name="Kale V."/>
            <person name="Holt S."/>
            <person name="Cochrane G."/>
            <person name="Meng A."/>
            <person name="Brown T."/>
            <person name="Cohen L."/>
        </authorList>
    </citation>
    <scope>NUCLEOTIDE SEQUENCE</scope>
    <source>
        <strain evidence="3">FSP1.4</strain>
    </source>
</reference>
<accession>A0A7S3NEG9</accession>
<keyword evidence="1" id="KW-0175">Coiled coil</keyword>
<sequence length="280" mass="32163">MEEQERQMLKVLGKTNLCEARLDALEKQSKDTGPIKIISQNSVTSVDQDGKDALRGLKDLEARFKAFKDDVNKKLAVIEYQSLPMKADKVDLEEIDKLREKIAALEKEIKKLRAELYALSKTQLAAIQESKKAQKRVEDDSQREEASLIKKPIGWKCANCERDLVNLEGTQVDFYNWKKLPMTIRNQSTKRNKVSMNLHNIGQGFSKMLQTFSTDNLVSKDLIRSSMLTDDENDTTEVHQYPREFLSDNEEDPHKLITKDSPVRTRLLPNIQKSKKSLPK</sequence>
<protein>
    <submittedName>
        <fullName evidence="3">Uncharacterized protein</fullName>
    </submittedName>
</protein>
<evidence type="ECO:0000256" key="1">
    <source>
        <dbReference type="SAM" id="Coils"/>
    </source>
</evidence>
<dbReference type="EMBL" id="HBII01030375">
    <property type="protein sequence ID" value="CAE0353680.1"/>
    <property type="molecule type" value="Transcribed_RNA"/>
</dbReference>